<evidence type="ECO:0000313" key="6">
    <source>
        <dbReference type="EMBL" id="OGI47838.1"/>
    </source>
</evidence>
<comment type="caution">
    <text evidence="6">The sequence shown here is derived from an EMBL/GenBank/DDBJ whole genome shotgun (WGS) entry which is preliminary data.</text>
</comment>
<evidence type="ECO:0000256" key="3">
    <source>
        <dbReference type="ARBA" id="ARBA00022989"/>
    </source>
</evidence>
<comment type="similarity">
    <text evidence="5">Belongs to the 4-toluene sulfonate uptake permease (TSUP) (TC 2.A.102) family.</text>
</comment>
<dbReference type="AlphaFoldDB" id="A0A1F6TRR3"/>
<keyword evidence="5" id="KW-1003">Cell membrane</keyword>
<dbReference type="PANTHER" id="PTHR43701:SF5">
    <property type="entry name" value="MEMBRANE TRANSPORTER PROTEIN-RELATED"/>
    <property type="match status" value="1"/>
</dbReference>
<evidence type="ECO:0000256" key="2">
    <source>
        <dbReference type="ARBA" id="ARBA00022692"/>
    </source>
</evidence>
<dbReference type="PANTHER" id="PTHR43701">
    <property type="entry name" value="MEMBRANE TRANSPORTER PROTEIN MJ0441-RELATED"/>
    <property type="match status" value="1"/>
</dbReference>
<comment type="subcellular location">
    <subcellularLocation>
        <location evidence="5">Cell membrane</location>
        <topology evidence="5">Multi-pass membrane protein</topology>
    </subcellularLocation>
    <subcellularLocation>
        <location evidence="1">Membrane</location>
        <topology evidence="1">Multi-pass membrane protein</topology>
    </subcellularLocation>
</comment>
<evidence type="ECO:0000313" key="7">
    <source>
        <dbReference type="Proteomes" id="UP000178885"/>
    </source>
</evidence>
<dbReference type="InterPro" id="IPR051598">
    <property type="entry name" value="TSUP/Inactive_protease-like"/>
</dbReference>
<keyword evidence="3 5" id="KW-1133">Transmembrane helix</keyword>
<sequence length="237" mass="24456">MFLWLLTFIAAAAMLYSAVGHGGASGYLAAMALFGVSAAVMKPAALAMNIAVAGLVFYRLWRAGYFDARLFWPFALGSIPLAFVGGALTLPGGVYKILVAVALLIAAARLLWKTQDHAASSTPNIWVALVSGAGLGLLSGLTGVGGGIFLSPLLLMLRWANMRTTAAISAAFILVNSIAALAGHSTVAVAWPAQLPLLMLAALAGALIGSELAVRRLAPVTLRRVLVIAAVKMLMTA</sequence>
<reference evidence="6 7" key="1">
    <citation type="journal article" date="2016" name="Nat. Commun.">
        <title>Thousands of microbial genomes shed light on interconnected biogeochemical processes in an aquifer system.</title>
        <authorList>
            <person name="Anantharaman K."/>
            <person name="Brown C.T."/>
            <person name="Hug L.A."/>
            <person name="Sharon I."/>
            <person name="Castelle C.J."/>
            <person name="Probst A.J."/>
            <person name="Thomas B.C."/>
            <person name="Singh A."/>
            <person name="Wilkins M.J."/>
            <person name="Karaoz U."/>
            <person name="Brodie E.L."/>
            <person name="Williams K.H."/>
            <person name="Hubbard S.S."/>
            <person name="Banfield J.F."/>
        </authorList>
    </citation>
    <scope>NUCLEOTIDE SEQUENCE [LARGE SCALE GENOMIC DNA]</scope>
</reference>
<dbReference type="STRING" id="1817760.A2151_01325"/>
<feature type="transmembrane region" description="Helical" evidence="5">
    <location>
        <begin position="27"/>
        <end position="58"/>
    </location>
</feature>
<gene>
    <name evidence="6" type="ORF">A2151_01325</name>
</gene>
<dbReference type="EMBL" id="MFSU01000045">
    <property type="protein sequence ID" value="OGI47838.1"/>
    <property type="molecule type" value="Genomic_DNA"/>
</dbReference>
<feature type="transmembrane region" description="Helical" evidence="5">
    <location>
        <begin position="162"/>
        <end position="183"/>
    </location>
</feature>
<dbReference type="InterPro" id="IPR002781">
    <property type="entry name" value="TM_pro_TauE-like"/>
</dbReference>
<proteinExistence type="inferred from homology"/>
<keyword evidence="4 5" id="KW-0472">Membrane</keyword>
<organism evidence="6 7">
    <name type="scientific">Candidatus Muproteobacteria bacterium RBG_16_65_34</name>
    <dbReference type="NCBI Taxonomy" id="1817760"/>
    <lineage>
        <taxon>Bacteria</taxon>
        <taxon>Pseudomonadati</taxon>
        <taxon>Pseudomonadota</taxon>
        <taxon>Candidatus Muproteobacteria</taxon>
    </lineage>
</organism>
<keyword evidence="2 5" id="KW-0812">Transmembrane</keyword>
<evidence type="ECO:0000256" key="4">
    <source>
        <dbReference type="ARBA" id="ARBA00023136"/>
    </source>
</evidence>
<dbReference type="Proteomes" id="UP000178885">
    <property type="component" value="Unassembled WGS sequence"/>
</dbReference>
<dbReference type="Pfam" id="PF01925">
    <property type="entry name" value="TauE"/>
    <property type="match status" value="1"/>
</dbReference>
<protein>
    <recommendedName>
        <fullName evidence="5">Probable membrane transporter protein</fullName>
    </recommendedName>
</protein>
<evidence type="ECO:0000256" key="5">
    <source>
        <dbReference type="RuleBase" id="RU363041"/>
    </source>
</evidence>
<name>A0A1F6TRR3_9PROT</name>
<accession>A0A1F6TRR3</accession>
<feature type="transmembrane region" description="Helical" evidence="5">
    <location>
        <begin position="195"/>
        <end position="214"/>
    </location>
</feature>
<feature type="transmembrane region" description="Helical" evidence="5">
    <location>
        <begin position="124"/>
        <end position="150"/>
    </location>
</feature>
<dbReference type="GO" id="GO:0005886">
    <property type="term" value="C:plasma membrane"/>
    <property type="evidence" value="ECO:0007669"/>
    <property type="project" value="UniProtKB-SubCell"/>
</dbReference>
<evidence type="ECO:0000256" key="1">
    <source>
        <dbReference type="ARBA" id="ARBA00004141"/>
    </source>
</evidence>
<feature type="transmembrane region" description="Helical" evidence="5">
    <location>
        <begin position="70"/>
        <end position="88"/>
    </location>
</feature>